<organism evidence="4 5">
    <name type="scientific">Diutina rugosa</name>
    <name type="common">Yeast</name>
    <name type="synonym">Candida rugosa</name>
    <dbReference type="NCBI Taxonomy" id="5481"/>
    <lineage>
        <taxon>Eukaryota</taxon>
        <taxon>Fungi</taxon>
        <taxon>Dikarya</taxon>
        <taxon>Ascomycota</taxon>
        <taxon>Saccharomycotina</taxon>
        <taxon>Pichiomycetes</taxon>
        <taxon>Debaryomycetaceae</taxon>
        <taxon>Diutina</taxon>
    </lineage>
</organism>
<dbReference type="OMA" id="VITERRY"/>
<dbReference type="Pfam" id="PF12825">
    <property type="entry name" value="DUF3818"/>
    <property type="match status" value="1"/>
</dbReference>
<dbReference type="AlphaFoldDB" id="A0A642UVG1"/>
<dbReference type="GeneID" id="54779921"/>
<name>A0A642UVG1_DIURU</name>
<evidence type="ECO:0000259" key="3">
    <source>
        <dbReference type="Pfam" id="PF12828"/>
    </source>
</evidence>
<dbReference type="InterPro" id="IPR001683">
    <property type="entry name" value="PX_dom"/>
</dbReference>
<keyword evidence="5" id="KW-1185">Reference proteome</keyword>
<dbReference type="OrthoDB" id="2117459at2759"/>
<dbReference type="SUPFAM" id="SSF64268">
    <property type="entry name" value="PX domain"/>
    <property type="match status" value="1"/>
</dbReference>
<evidence type="ECO:0000313" key="4">
    <source>
        <dbReference type="EMBL" id="KAA8906085.1"/>
    </source>
</evidence>
<evidence type="ECO:0000313" key="5">
    <source>
        <dbReference type="Proteomes" id="UP000449547"/>
    </source>
</evidence>
<feature type="domain" description="PX-associated" evidence="3">
    <location>
        <begin position="12"/>
        <end position="97"/>
    </location>
</feature>
<accession>A0A642UVG1</accession>
<proteinExistence type="predicted"/>
<evidence type="ECO:0008006" key="6">
    <source>
        <dbReference type="Google" id="ProtNLM"/>
    </source>
</evidence>
<feature type="domain" description="PX" evidence="2">
    <location>
        <begin position="413"/>
        <end position="772"/>
    </location>
</feature>
<dbReference type="InterPro" id="IPR047168">
    <property type="entry name" value="LEC1-like"/>
</dbReference>
<dbReference type="PANTHER" id="PTHR47185:SF1">
    <property type="entry name" value="PX DOMAIN-CONTAINING PROTEIN YPR097W"/>
    <property type="match status" value="1"/>
</dbReference>
<dbReference type="VEuPathDB" id="FungiDB:DIURU_001268"/>
<dbReference type="Gene3D" id="3.30.1520.10">
    <property type="entry name" value="Phox-like domain"/>
    <property type="match status" value="1"/>
</dbReference>
<dbReference type="Pfam" id="PF00787">
    <property type="entry name" value="PX"/>
    <property type="match status" value="1"/>
</dbReference>
<feature type="domain" description="PX" evidence="1">
    <location>
        <begin position="247"/>
        <end position="350"/>
    </location>
</feature>
<gene>
    <name evidence="4" type="ORF">DIURU_001268</name>
</gene>
<sequence>MTSAEFASVVRQLSSEQEHFLKRHLLEHRLRHEVHDANGDGWDLLLSPAFPSSSEVATPALHFLFHRYVDTFPFVALNSDKEKREMWQAVHRFISTILSWRRQRANKSSPGVYDKTNYTNDTVVSALVLWLNTLVSTEKDLSYLEHNALKVQRSTKTPTIQLFTRHATVDELLDYPRLDYINDYHIDVVSVRRTPQQTKSLFGLRSGKTKYNHSYVLKVVHRTPIISGAASGKSGQSSQPHQQHYRYHHHFIARSYRDFRIILYQLASELPGIVSLDRFPLGDYSQADDGCTDYIPNGSVSEGESINGDSDEGNVKLYREKTRRALRHWLKALIQHPEVLSSPQFQVFIGEKAKVFNKLQPEDILDLTNRIAHDNHVIDTQVVFQRHYLEGVNYLQSAFGPWKEKFAQRPNRLVDLVSQITSVSDIHNTKDAMMIAIYKWSKAAMASGIYDTFMAHDASEEWLRRCRKAVSQVPYNLMYNVLKFTNPAKLISRMLDILFLPLPSLSTIPGINRVTGTIKKKSSTDENHQNKNLLMLVGGTLLGHELQETGRNLDKLKKQGLPDDYDIFLTRLENYFTLPVEVTTKIKQEAVEKDRHILLTVLGTDIIEPRIKSEYDQYRLGELKEQMEAYETGASTDPDDYGLWLIFRQYWDTFSRRQDNEFIQTVLRNPVYTKAIQRLASVYYKPFLSLMGKSSLHIGYRDLWSFIDEMFTALTKMNDGEKYYMDSDSIYNRIDAILEKYTPCAFDLMARARAHDDDKLILNMAKWMADIADDARIKFQSLDRVSLNLTAIDVEVDEDLFVKQLNAKIAINSDRRYAFRQYRKRKSMVQQMHEDQVSLNWERVYKNLFGPQEVLSQFGLDHEDIEDMSNLAFEQGLLQSEKELDEIDRELLRQLTAIAQDNDVGSSELDKMDSSVKRQLTDIFRRTLAKPQ</sequence>
<dbReference type="InterPro" id="IPR024555">
    <property type="entry name" value="PX-associated"/>
</dbReference>
<comment type="caution">
    <text evidence="4">The sequence shown here is derived from an EMBL/GenBank/DDBJ whole genome shotgun (WGS) entry which is preliminary data.</text>
</comment>
<evidence type="ECO:0000259" key="2">
    <source>
        <dbReference type="Pfam" id="PF12825"/>
    </source>
</evidence>
<protein>
    <recommendedName>
        <fullName evidence="6">PX domain-containing protein</fullName>
    </recommendedName>
</protein>
<dbReference type="GO" id="GO:0035091">
    <property type="term" value="F:phosphatidylinositol binding"/>
    <property type="evidence" value="ECO:0007669"/>
    <property type="project" value="InterPro"/>
</dbReference>
<dbReference type="EMBL" id="SWFT01000038">
    <property type="protein sequence ID" value="KAA8906085.1"/>
    <property type="molecule type" value="Genomic_DNA"/>
</dbReference>
<evidence type="ECO:0000259" key="1">
    <source>
        <dbReference type="Pfam" id="PF00787"/>
    </source>
</evidence>
<dbReference type="RefSeq" id="XP_034013998.1">
    <property type="nucleotide sequence ID" value="XM_034153792.1"/>
</dbReference>
<reference evidence="4 5" key="1">
    <citation type="submission" date="2019-07" db="EMBL/GenBank/DDBJ databases">
        <title>Genome assembly of two rare yeast pathogens: Diutina rugosa and Trichomonascus ciferrii.</title>
        <authorList>
            <person name="Mixao V."/>
            <person name="Saus E."/>
            <person name="Hansen A."/>
            <person name="Lass-Flor C."/>
            <person name="Gabaldon T."/>
        </authorList>
    </citation>
    <scope>NUCLEOTIDE SEQUENCE [LARGE SCALE GENOMIC DNA]</scope>
    <source>
        <strain evidence="4 5">CBS 613</strain>
    </source>
</reference>
<dbReference type="InterPro" id="IPR036871">
    <property type="entry name" value="PX_dom_sf"/>
</dbReference>
<dbReference type="Pfam" id="PF12828">
    <property type="entry name" value="PXB"/>
    <property type="match status" value="1"/>
</dbReference>
<dbReference type="InterPro" id="IPR024554">
    <property type="entry name" value="LEC1-like_C"/>
</dbReference>
<dbReference type="PANTHER" id="PTHR47185">
    <property type="entry name" value="PX DOMAIN-CONTAINING PROTEIN YPR097W"/>
    <property type="match status" value="1"/>
</dbReference>
<dbReference type="Proteomes" id="UP000449547">
    <property type="component" value="Unassembled WGS sequence"/>
</dbReference>